<evidence type="ECO:0000313" key="2">
    <source>
        <dbReference type="EMBL" id="CAA2991118.1"/>
    </source>
</evidence>
<comment type="caution">
    <text evidence="2">The sequence shown here is derived from an EMBL/GenBank/DDBJ whole genome shotgun (WGS) entry which is preliminary data.</text>
</comment>
<sequence>MNGRILCRAGERERKKNSIRARPSSLNGNSARVGFLSPPNKQRRAHSNPPTCSQ</sequence>
<feature type="region of interest" description="Disordered" evidence="1">
    <location>
        <begin position="1"/>
        <end position="54"/>
    </location>
</feature>
<keyword evidence="3" id="KW-1185">Reference proteome</keyword>
<dbReference type="Gramene" id="OE9A070383T1">
    <property type="protein sequence ID" value="OE9A070383C1"/>
    <property type="gene ID" value="OE9A070383"/>
</dbReference>
<protein>
    <submittedName>
        <fullName evidence="2">Uncharacterized protein</fullName>
    </submittedName>
</protein>
<dbReference type="EMBL" id="CACTIH010004764">
    <property type="protein sequence ID" value="CAA2991118.1"/>
    <property type="molecule type" value="Genomic_DNA"/>
</dbReference>
<accession>A0A8S0SH10</accession>
<evidence type="ECO:0000256" key="1">
    <source>
        <dbReference type="SAM" id="MobiDB-lite"/>
    </source>
</evidence>
<dbReference type="Proteomes" id="UP000594638">
    <property type="component" value="Unassembled WGS sequence"/>
</dbReference>
<evidence type="ECO:0000313" key="3">
    <source>
        <dbReference type="Proteomes" id="UP000594638"/>
    </source>
</evidence>
<gene>
    <name evidence="2" type="ORF">OLEA9_A070383</name>
</gene>
<proteinExistence type="predicted"/>
<organism evidence="2 3">
    <name type="scientific">Olea europaea subsp. europaea</name>
    <dbReference type="NCBI Taxonomy" id="158383"/>
    <lineage>
        <taxon>Eukaryota</taxon>
        <taxon>Viridiplantae</taxon>
        <taxon>Streptophyta</taxon>
        <taxon>Embryophyta</taxon>
        <taxon>Tracheophyta</taxon>
        <taxon>Spermatophyta</taxon>
        <taxon>Magnoliopsida</taxon>
        <taxon>eudicotyledons</taxon>
        <taxon>Gunneridae</taxon>
        <taxon>Pentapetalae</taxon>
        <taxon>asterids</taxon>
        <taxon>lamiids</taxon>
        <taxon>Lamiales</taxon>
        <taxon>Oleaceae</taxon>
        <taxon>Oleeae</taxon>
        <taxon>Olea</taxon>
    </lineage>
</organism>
<name>A0A8S0SH10_OLEEU</name>
<reference evidence="2 3" key="1">
    <citation type="submission" date="2019-12" db="EMBL/GenBank/DDBJ databases">
        <authorList>
            <person name="Alioto T."/>
            <person name="Alioto T."/>
            <person name="Gomez Garrido J."/>
        </authorList>
    </citation>
    <scope>NUCLEOTIDE SEQUENCE [LARGE SCALE GENOMIC DNA]</scope>
</reference>
<dbReference type="AlphaFoldDB" id="A0A8S0SH10"/>
<feature type="non-terminal residue" evidence="2">
    <location>
        <position position="54"/>
    </location>
</feature>